<sequence length="41" mass="4415">VARTNEEVDFRNYDVGGDGLGPNSRTTKTLSLSRPAFASKS</sequence>
<keyword evidence="5" id="KW-1185">Reference proteome</keyword>
<accession>A0A4Y2B514</accession>
<dbReference type="EMBL" id="BGPR01158602">
    <property type="protein sequence ID" value="GBL87078.1"/>
    <property type="molecule type" value="Genomic_DNA"/>
</dbReference>
<gene>
    <name evidence="2" type="ORF">AVEN_4710_1</name>
    <name evidence="4" type="ORF">AVEN_87980_1</name>
    <name evidence="3" type="ORF">AVEN_98823_1</name>
</gene>
<feature type="compositionally biased region" description="Basic and acidic residues" evidence="1">
    <location>
        <begin position="1"/>
        <end position="12"/>
    </location>
</feature>
<dbReference type="AlphaFoldDB" id="A0A4Y2B514"/>
<reference evidence="4 5" key="1">
    <citation type="journal article" date="2019" name="Sci. Rep.">
        <title>Orb-weaving spider Araneus ventricosus genome elucidates the spidroin gene catalogue.</title>
        <authorList>
            <person name="Kono N."/>
            <person name="Nakamura H."/>
            <person name="Ohtoshi R."/>
            <person name="Moran D.A.P."/>
            <person name="Shinohara A."/>
            <person name="Yoshida Y."/>
            <person name="Fujiwara M."/>
            <person name="Mori M."/>
            <person name="Tomita M."/>
            <person name="Arakawa K."/>
        </authorList>
    </citation>
    <scope>NUCLEOTIDE SEQUENCE [LARGE SCALE GENOMIC DNA]</scope>
</reference>
<feature type="compositionally biased region" description="Polar residues" evidence="1">
    <location>
        <begin position="23"/>
        <end position="32"/>
    </location>
</feature>
<feature type="non-terminal residue" evidence="4">
    <location>
        <position position="1"/>
    </location>
</feature>
<evidence type="ECO:0000313" key="5">
    <source>
        <dbReference type="Proteomes" id="UP000499080"/>
    </source>
</evidence>
<organism evidence="4 5">
    <name type="scientific">Araneus ventricosus</name>
    <name type="common">Orbweaver spider</name>
    <name type="synonym">Epeira ventricosa</name>
    <dbReference type="NCBI Taxonomy" id="182803"/>
    <lineage>
        <taxon>Eukaryota</taxon>
        <taxon>Metazoa</taxon>
        <taxon>Ecdysozoa</taxon>
        <taxon>Arthropoda</taxon>
        <taxon>Chelicerata</taxon>
        <taxon>Arachnida</taxon>
        <taxon>Araneae</taxon>
        <taxon>Araneomorphae</taxon>
        <taxon>Entelegynae</taxon>
        <taxon>Araneoidea</taxon>
        <taxon>Araneidae</taxon>
        <taxon>Araneus</taxon>
    </lineage>
</organism>
<protein>
    <submittedName>
        <fullName evidence="4">Uncharacterized protein</fullName>
    </submittedName>
</protein>
<evidence type="ECO:0000313" key="2">
    <source>
        <dbReference type="EMBL" id="GBL87073.1"/>
    </source>
</evidence>
<dbReference type="EMBL" id="BGPR01158601">
    <property type="protein sequence ID" value="GBL87073.1"/>
    <property type="molecule type" value="Genomic_DNA"/>
</dbReference>
<evidence type="ECO:0000256" key="1">
    <source>
        <dbReference type="SAM" id="MobiDB-lite"/>
    </source>
</evidence>
<feature type="region of interest" description="Disordered" evidence="1">
    <location>
        <begin position="1"/>
        <end position="41"/>
    </location>
</feature>
<name>A0A4Y2B514_ARAVE</name>
<proteinExistence type="predicted"/>
<comment type="caution">
    <text evidence="4">The sequence shown here is derived from an EMBL/GenBank/DDBJ whole genome shotgun (WGS) entry which is preliminary data.</text>
</comment>
<dbReference type="EMBL" id="BGPR01158616">
    <property type="protein sequence ID" value="GBL87133.1"/>
    <property type="molecule type" value="Genomic_DNA"/>
</dbReference>
<evidence type="ECO:0000313" key="4">
    <source>
        <dbReference type="EMBL" id="GBL87133.1"/>
    </source>
</evidence>
<evidence type="ECO:0000313" key="3">
    <source>
        <dbReference type="EMBL" id="GBL87078.1"/>
    </source>
</evidence>
<dbReference type="Proteomes" id="UP000499080">
    <property type="component" value="Unassembled WGS sequence"/>
</dbReference>